<dbReference type="KEGG" id="glz:GLAREA_07920"/>
<feature type="compositionally biased region" description="Polar residues" evidence="1">
    <location>
        <begin position="11"/>
        <end position="37"/>
    </location>
</feature>
<dbReference type="eggNOG" id="ENOG502S2RX">
    <property type="taxonomic scope" value="Eukaryota"/>
</dbReference>
<dbReference type="STRING" id="1116229.S3DL97"/>
<feature type="compositionally biased region" description="Basic and acidic residues" evidence="1">
    <location>
        <begin position="407"/>
        <end position="417"/>
    </location>
</feature>
<accession>S3DL97</accession>
<feature type="region of interest" description="Disordered" evidence="1">
    <location>
        <begin position="261"/>
        <end position="531"/>
    </location>
</feature>
<feature type="compositionally biased region" description="Polar residues" evidence="1">
    <location>
        <begin position="344"/>
        <end position="365"/>
    </location>
</feature>
<dbReference type="AlphaFoldDB" id="S3DL97"/>
<feature type="region of interest" description="Disordered" evidence="1">
    <location>
        <begin position="158"/>
        <end position="242"/>
    </location>
</feature>
<dbReference type="Proteomes" id="UP000016922">
    <property type="component" value="Unassembled WGS sequence"/>
</dbReference>
<reference evidence="2 3" key="1">
    <citation type="journal article" date="2013" name="BMC Genomics">
        <title>Genomics-driven discovery of the pneumocandin biosynthetic gene cluster in the fungus Glarea lozoyensis.</title>
        <authorList>
            <person name="Chen L."/>
            <person name="Yue Q."/>
            <person name="Zhang X."/>
            <person name="Xiang M."/>
            <person name="Wang C."/>
            <person name="Li S."/>
            <person name="Che Y."/>
            <person name="Ortiz-Lopez F.J."/>
            <person name="Bills G.F."/>
            <person name="Liu X."/>
            <person name="An Z."/>
        </authorList>
    </citation>
    <scope>NUCLEOTIDE SEQUENCE [LARGE SCALE GENOMIC DNA]</scope>
    <source>
        <strain evidence="3">ATCC 20868 / MF5171</strain>
    </source>
</reference>
<name>S3DL97_GLAL2</name>
<feature type="compositionally biased region" description="Pro residues" evidence="1">
    <location>
        <begin position="440"/>
        <end position="452"/>
    </location>
</feature>
<gene>
    <name evidence="2" type="ORF">GLAREA_07920</name>
</gene>
<evidence type="ECO:0000256" key="1">
    <source>
        <dbReference type="SAM" id="MobiDB-lite"/>
    </source>
</evidence>
<keyword evidence="3" id="KW-1185">Reference proteome</keyword>
<evidence type="ECO:0008006" key="4">
    <source>
        <dbReference type="Google" id="ProtNLM"/>
    </source>
</evidence>
<organism evidence="2 3">
    <name type="scientific">Glarea lozoyensis (strain ATCC 20868 / MF5171)</name>
    <dbReference type="NCBI Taxonomy" id="1116229"/>
    <lineage>
        <taxon>Eukaryota</taxon>
        <taxon>Fungi</taxon>
        <taxon>Dikarya</taxon>
        <taxon>Ascomycota</taxon>
        <taxon>Pezizomycotina</taxon>
        <taxon>Leotiomycetes</taxon>
        <taxon>Helotiales</taxon>
        <taxon>Helotiaceae</taxon>
        <taxon>Glarea</taxon>
    </lineage>
</organism>
<dbReference type="RefSeq" id="XP_008080798.1">
    <property type="nucleotide sequence ID" value="XM_008082607.1"/>
</dbReference>
<dbReference type="HOGENOM" id="CLU_023414_1_0_1"/>
<dbReference type="GeneID" id="19466972"/>
<sequence>MAAVSAPHAQSALTPPTSSHGGAASWNYSLPSQSENVPHSKANDHARPPLSQANGHALGHKSSRSDMASKRADSFSQPSSSGHLAPARVNALARKGSSISDTPSAPDSLLDLYGENRSAMNSVDYGDRALVGKDAYDVEDPEHSRWIHRDKLARIESQELQAAGIVLPRTRATSKSSRREHSRDAQANGHRSEQSGQKRRRIEEDAPLDEESSAPEAWDLRLPAEIAADPSEGYRDMSGGVKGVSRIPVLKTSPLPIPMEHLERDKVLRRRNSNPLMSDDEPITNTKTRGRSQSIKILEDATSTPTPASRVISDNSPAKKTPAPRKVTGGASVPPKSKNKTPGRDTNSGQRPSTRSGELGTTGSLTKRPDSITKRPEGDPPWLATMYKPDPRLPPDQQLLPTVAKRLQQEQWEKEGRFGNTYDTSFRPLNDEQLPEKHVPPPIMLEPYPKTPEQPSAEWPLKAPKSPALSSGRPGTAGRTESYSVMPKVAPSPRLGTTPHMGKPQGVGPLPSPKPPVQAPEAPEPKKKEGGCGCCVIM</sequence>
<evidence type="ECO:0000313" key="2">
    <source>
        <dbReference type="EMBL" id="EPE32786.1"/>
    </source>
</evidence>
<protein>
    <recommendedName>
        <fullName evidence="4">TeaA receptor TeaR</fullName>
    </recommendedName>
</protein>
<dbReference type="OMA" id="PINRPEG"/>
<feature type="compositionally biased region" description="Basic and acidic residues" evidence="1">
    <location>
        <begin position="63"/>
        <end position="73"/>
    </location>
</feature>
<feature type="region of interest" description="Disordered" evidence="1">
    <location>
        <begin position="1"/>
        <end position="111"/>
    </location>
</feature>
<dbReference type="EMBL" id="KE145359">
    <property type="protein sequence ID" value="EPE32786.1"/>
    <property type="molecule type" value="Genomic_DNA"/>
</dbReference>
<proteinExistence type="predicted"/>
<evidence type="ECO:0000313" key="3">
    <source>
        <dbReference type="Proteomes" id="UP000016922"/>
    </source>
</evidence>
<feature type="compositionally biased region" description="Basic and acidic residues" evidence="1">
    <location>
        <begin position="367"/>
        <end position="378"/>
    </location>
</feature>
<dbReference type="OrthoDB" id="418495at2759"/>
<feature type="compositionally biased region" description="Polar residues" evidence="1">
    <location>
        <begin position="283"/>
        <end position="318"/>
    </location>
</feature>